<dbReference type="RefSeq" id="XP_010514534.1">
    <property type="nucleotide sequence ID" value="XM_010516232.1"/>
</dbReference>
<dbReference type="Proteomes" id="UP000694864">
    <property type="component" value="Chromosome 6"/>
</dbReference>
<gene>
    <name evidence="8" type="primary">LOC104790473</name>
</gene>
<sequence>MSKKVEIDIRRCSDPVSVISSMALSEDTMSKCSEHLSAYKSACEDHPHLKSFDFSLQQRTIKAIDSLTTGAETGTGFMSQHEIHMEVSKHLLEVSQDVANFIFETEDNVWESKALKSLVTAYFENTKNTFEILDDVLTCVKLAEMGEHYIVEAVAQFDKESAVKGVGGKKKRYENTLKELKRFKFMGDSFQIVTVTTSISLQLIQQQQILLLQKVSEAKRKLAEEIKELGHEYANAKKWSLISNVIFGAVFFIVSLGSIALIATGVGKALGVAGAVSLSLIAMGWVGVHTYLTNKMDALKKQAEALKKEHENSTPVEIGIETNEDSLGTILVLVLQLEKKIESLMKDADEAIENEGDEVDTQLAIYSIREKVTTLTEKIKEVCESVAKQKELILKAGFHILEKINGSGSG</sequence>
<keyword evidence="5 6" id="KW-0472">Membrane</keyword>
<feature type="transmembrane region" description="Helical" evidence="6">
    <location>
        <begin position="241"/>
        <end position="263"/>
    </location>
</feature>
<proteinExistence type="inferred from homology"/>
<protein>
    <submittedName>
        <fullName evidence="8">UPF0496 protein At3g28270-like</fullName>
    </submittedName>
</protein>
<evidence type="ECO:0000256" key="6">
    <source>
        <dbReference type="SAM" id="Phobius"/>
    </source>
</evidence>
<evidence type="ECO:0000313" key="7">
    <source>
        <dbReference type="Proteomes" id="UP000694864"/>
    </source>
</evidence>
<keyword evidence="3 6" id="KW-0812">Transmembrane</keyword>
<keyword evidence="7" id="KW-1185">Reference proteome</keyword>
<dbReference type="PANTHER" id="PTHR31113">
    <property type="entry name" value="UPF0496 PROTEIN 3-RELATED"/>
    <property type="match status" value="1"/>
</dbReference>
<evidence type="ECO:0000256" key="2">
    <source>
        <dbReference type="ARBA" id="ARBA00009074"/>
    </source>
</evidence>
<dbReference type="PANTHER" id="PTHR31113:SF13">
    <property type="entry name" value="(RAPE) HYPOTHETICAL PROTEIN"/>
    <property type="match status" value="1"/>
</dbReference>
<dbReference type="Pfam" id="PF05055">
    <property type="entry name" value="DUF677"/>
    <property type="match status" value="1"/>
</dbReference>
<feature type="transmembrane region" description="Helical" evidence="6">
    <location>
        <begin position="269"/>
        <end position="292"/>
    </location>
</feature>
<comment type="similarity">
    <text evidence="2">Belongs to the UPF0496 family.</text>
</comment>
<name>A0ABM0ZE97_CAMSA</name>
<dbReference type="GeneID" id="104790473"/>
<comment type="subcellular location">
    <subcellularLocation>
        <location evidence="1">Membrane</location>
        <topology evidence="1">Multi-pass membrane protein</topology>
    </subcellularLocation>
</comment>
<evidence type="ECO:0000256" key="1">
    <source>
        <dbReference type="ARBA" id="ARBA00004141"/>
    </source>
</evidence>
<keyword evidence="4 6" id="KW-1133">Transmembrane helix</keyword>
<evidence type="ECO:0000256" key="3">
    <source>
        <dbReference type="ARBA" id="ARBA00022692"/>
    </source>
</evidence>
<organism evidence="7 8">
    <name type="scientific">Camelina sativa</name>
    <name type="common">False flax</name>
    <name type="synonym">Myagrum sativum</name>
    <dbReference type="NCBI Taxonomy" id="90675"/>
    <lineage>
        <taxon>Eukaryota</taxon>
        <taxon>Viridiplantae</taxon>
        <taxon>Streptophyta</taxon>
        <taxon>Embryophyta</taxon>
        <taxon>Tracheophyta</taxon>
        <taxon>Spermatophyta</taxon>
        <taxon>Magnoliopsida</taxon>
        <taxon>eudicotyledons</taxon>
        <taxon>Gunneridae</taxon>
        <taxon>Pentapetalae</taxon>
        <taxon>rosids</taxon>
        <taxon>malvids</taxon>
        <taxon>Brassicales</taxon>
        <taxon>Brassicaceae</taxon>
        <taxon>Camelineae</taxon>
        <taxon>Camelina</taxon>
    </lineage>
</organism>
<evidence type="ECO:0000256" key="5">
    <source>
        <dbReference type="ARBA" id="ARBA00023136"/>
    </source>
</evidence>
<dbReference type="InterPro" id="IPR007749">
    <property type="entry name" value="DUF677"/>
</dbReference>
<evidence type="ECO:0000313" key="8">
    <source>
        <dbReference type="RefSeq" id="XP_010514534.1"/>
    </source>
</evidence>
<accession>A0ABM0ZE97</accession>
<evidence type="ECO:0000256" key="4">
    <source>
        <dbReference type="ARBA" id="ARBA00022989"/>
    </source>
</evidence>
<reference evidence="7" key="1">
    <citation type="journal article" date="2014" name="Nat. Commun.">
        <title>The emerging biofuel crop Camelina sativa retains a highly undifferentiated hexaploid genome structure.</title>
        <authorList>
            <person name="Kagale S."/>
            <person name="Koh C."/>
            <person name="Nixon J."/>
            <person name="Bollina V."/>
            <person name="Clarke W.E."/>
            <person name="Tuteja R."/>
            <person name="Spillane C."/>
            <person name="Robinson S.J."/>
            <person name="Links M.G."/>
            <person name="Clarke C."/>
            <person name="Higgins E.E."/>
            <person name="Huebert T."/>
            <person name="Sharpe A.G."/>
            <person name="Parkin I.A."/>
        </authorList>
    </citation>
    <scope>NUCLEOTIDE SEQUENCE [LARGE SCALE GENOMIC DNA]</scope>
    <source>
        <strain evidence="7">cv. DH55</strain>
    </source>
</reference>
<reference evidence="8" key="2">
    <citation type="submission" date="2025-08" db="UniProtKB">
        <authorList>
            <consortium name="RefSeq"/>
        </authorList>
    </citation>
    <scope>IDENTIFICATION</scope>
    <source>
        <tissue evidence="8">Leaf</tissue>
    </source>
</reference>